<protein>
    <submittedName>
        <fullName evidence="1">Uncharacterized protein</fullName>
    </submittedName>
</protein>
<evidence type="ECO:0000313" key="2">
    <source>
        <dbReference type="Proteomes" id="UP000627838"/>
    </source>
</evidence>
<organism evidence="1 2">
    <name type="scientific">Actinomadura algeriensis</name>
    <dbReference type="NCBI Taxonomy" id="1679523"/>
    <lineage>
        <taxon>Bacteria</taxon>
        <taxon>Bacillati</taxon>
        <taxon>Actinomycetota</taxon>
        <taxon>Actinomycetes</taxon>
        <taxon>Streptosporangiales</taxon>
        <taxon>Thermomonosporaceae</taxon>
        <taxon>Actinomadura</taxon>
    </lineage>
</organism>
<dbReference type="EMBL" id="JADBDZ010000001">
    <property type="protein sequence ID" value="MBE1533229.1"/>
    <property type="molecule type" value="Genomic_DNA"/>
</dbReference>
<evidence type="ECO:0000313" key="1">
    <source>
        <dbReference type="EMBL" id="MBE1533229.1"/>
    </source>
</evidence>
<keyword evidence="2" id="KW-1185">Reference proteome</keyword>
<sequence>MHMRATGPDHEEDLVRLRSDFDGWKIGYRDTTRWTAERVLIGRRSGAVAVEADAAEELRAQLDAITEIDCEFALRDLGAELGKRGWPAKAYGGTLVTERDDQLLQLVSYRRGMFCWAGSGSQIASISEVVTTADRVAAALVRHARESRRARAGSKTRPRWRLVDGVHGAFPSAPPPSD</sequence>
<name>A0ABR9JRN3_9ACTN</name>
<dbReference type="RefSeq" id="WP_192759814.1">
    <property type="nucleotide sequence ID" value="NZ_JADBDZ010000001.1"/>
</dbReference>
<accession>A0ABR9JRN3</accession>
<reference evidence="1 2" key="1">
    <citation type="submission" date="2020-10" db="EMBL/GenBank/DDBJ databases">
        <title>Sequencing the genomes of 1000 actinobacteria strains.</title>
        <authorList>
            <person name="Klenk H.-P."/>
        </authorList>
    </citation>
    <scope>NUCLEOTIDE SEQUENCE [LARGE SCALE GENOMIC DNA]</scope>
    <source>
        <strain evidence="1 2">DSM 46744</strain>
    </source>
</reference>
<proteinExistence type="predicted"/>
<gene>
    <name evidence="1" type="ORF">H4W34_003062</name>
</gene>
<dbReference type="Proteomes" id="UP000627838">
    <property type="component" value="Unassembled WGS sequence"/>
</dbReference>
<comment type="caution">
    <text evidence="1">The sequence shown here is derived from an EMBL/GenBank/DDBJ whole genome shotgun (WGS) entry which is preliminary data.</text>
</comment>